<dbReference type="InterPro" id="IPR027417">
    <property type="entry name" value="P-loop_NTPase"/>
</dbReference>
<sequence>MTQEKVPKEKIKVGFFGGEQGGKSQLVRALSGEEFSEDYVNTIGVAFKSVSASSKDCELFIAEMGDAERHDSLISTYAKQFADISVICIDQSNHDSLERAQTYINGVKKGNPDTQIIIAVTKIDLHPPAITPEEIRDFKHKNKIESAPVIETSAKNNVGIKELHEGIYLLSLDKDKDKIMAFSEKVQKTIAKISSLQTDSYNLHNSPAFAALITLKEEIDKANGSKKSVQNAIDQFTQTVNENTLKVEPPDVRWQITRFFQALLNWDKSYFEDNQAEIQERARFTKQTSLKDELTSFKDEAKEEQNKFSPN</sequence>
<dbReference type="SMART" id="SM00175">
    <property type="entry name" value="RAB"/>
    <property type="match status" value="1"/>
</dbReference>
<dbReference type="Gene3D" id="3.40.50.300">
    <property type="entry name" value="P-loop containing nucleotide triphosphate hydrolases"/>
    <property type="match status" value="1"/>
</dbReference>
<protein>
    <submittedName>
        <fullName evidence="3">Ras family GTPase</fullName>
    </submittedName>
</protein>
<dbReference type="EMBL" id="LNZA01000001">
    <property type="protein sequence ID" value="KTD74101.1"/>
    <property type="molecule type" value="Genomic_DNA"/>
</dbReference>
<organism evidence="3 4">
    <name type="scientific">Legionella tucsonensis</name>
    <dbReference type="NCBI Taxonomy" id="40335"/>
    <lineage>
        <taxon>Bacteria</taxon>
        <taxon>Pseudomonadati</taxon>
        <taxon>Pseudomonadota</taxon>
        <taxon>Gammaproteobacteria</taxon>
        <taxon>Legionellales</taxon>
        <taxon>Legionellaceae</taxon>
        <taxon>Legionella</taxon>
    </lineage>
</organism>
<dbReference type="PROSITE" id="PS51419">
    <property type="entry name" value="RAB"/>
    <property type="match status" value="1"/>
</dbReference>
<dbReference type="InterPro" id="IPR001806">
    <property type="entry name" value="Small_GTPase"/>
</dbReference>
<dbReference type="Proteomes" id="UP000054693">
    <property type="component" value="Unassembled WGS sequence"/>
</dbReference>
<evidence type="ECO:0000313" key="3">
    <source>
        <dbReference type="EMBL" id="KTD74101.1"/>
    </source>
</evidence>
<dbReference type="SUPFAM" id="SSF52540">
    <property type="entry name" value="P-loop containing nucleoside triphosphate hydrolases"/>
    <property type="match status" value="1"/>
</dbReference>
<accession>A0A0W0ZYB7</accession>
<dbReference type="PATRIC" id="fig|40335.7.peg.2072"/>
<dbReference type="AlphaFoldDB" id="A0A0W0ZYB7"/>
<dbReference type="GO" id="GO:0005525">
    <property type="term" value="F:GTP binding"/>
    <property type="evidence" value="ECO:0007669"/>
    <property type="project" value="UniProtKB-KW"/>
</dbReference>
<keyword evidence="4" id="KW-1185">Reference proteome</keyword>
<dbReference type="PANTHER" id="PTHR24073">
    <property type="entry name" value="DRAB5-RELATED"/>
    <property type="match status" value="1"/>
</dbReference>
<dbReference type="GO" id="GO:0003924">
    <property type="term" value="F:GTPase activity"/>
    <property type="evidence" value="ECO:0007669"/>
    <property type="project" value="InterPro"/>
</dbReference>
<evidence type="ECO:0000256" key="1">
    <source>
        <dbReference type="ARBA" id="ARBA00022741"/>
    </source>
</evidence>
<dbReference type="STRING" id="40335.Ltuc_1948"/>
<evidence type="ECO:0000313" key="4">
    <source>
        <dbReference type="Proteomes" id="UP000054693"/>
    </source>
</evidence>
<keyword evidence="1" id="KW-0547">Nucleotide-binding</keyword>
<dbReference type="SMART" id="SM00174">
    <property type="entry name" value="RHO"/>
    <property type="match status" value="1"/>
</dbReference>
<comment type="caution">
    <text evidence="3">The sequence shown here is derived from an EMBL/GenBank/DDBJ whole genome shotgun (WGS) entry which is preliminary data.</text>
</comment>
<proteinExistence type="predicted"/>
<gene>
    <name evidence="3" type="ORF">Ltuc_1948</name>
</gene>
<keyword evidence="2" id="KW-0342">GTP-binding</keyword>
<name>A0A0W0ZYB7_9GAMM</name>
<dbReference type="Pfam" id="PF00071">
    <property type="entry name" value="Ras"/>
    <property type="match status" value="1"/>
</dbReference>
<dbReference type="RefSeq" id="WP_058521080.1">
    <property type="nucleotide sequence ID" value="NZ_CAAAIP010000007.1"/>
</dbReference>
<reference evidence="3 4" key="1">
    <citation type="submission" date="2015-11" db="EMBL/GenBank/DDBJ databases">
        <title>Genomic analysis of 38 Legionella species identifies large and diverse effector repertoires.</title>
        <authorList>
            <person name="Burstein D."/>
            <person name="Amaro F."/>
            <person name="Zusman T."/>
            <person name="Lifshitz Z."/>
            <person name="Cohen O."/>
            <person name="Gilbert J.A."/>
            <person name="Pupko T."/>
            <person name="Shuman H.A."/>
            <person name="Segal G."/>
        </authorList>
    </citation>
    <scope>NUCLEOTIDE SEQUENCE [LARGE SCALE GENOMIC DNA]</scope>
    <source>
        <strain evidence="3 4">ATCC 49180</strain>
    </source>
</reference>
<evidence type="ECO:0000256" key="2">
    <source>
        <dbReference type="ARBA" id="ARBA00023134"/>
    </source>
</evidence>
<dbReference type="PRINTS" id="PR00449">
    <property type="entry name" value="RASTRNSFRMNG"/>
</dbReference>